<organism evidence="2 3">
    <name type="scientific">Leptospira koniambonensis</name>
    <dbReference type="NCBI Taxonomy" id="2484950"/>
    <lineage>
        <taxon>Bacteria</taxon>
        <taxon>Pseudomonadati</taxon>
        <taxon>Spirochaetota</taxon>
        <taxon>Spirochaetia</taxon>
        <taxon>Leptospirales</taxon>
        <taxon>Leptospiraceae</taxon>
        <taxon>Leptospira</taxon>
    </lineage>
</organism>
<evidence type="ECO:0000313" key="2">
    <source>
        <dbReference type="EMBL" id="TGL28295.1"/>
    </source>
</evidence>
<feature type="transmembrane region" description="Helical" evidence="1">
    <location>
        <begin position="44"/>
        <end position="62"/>
    </location>
</feature>
<evidence type="ECO:0008006" key="4">
    <source>
        <dbReference type="Google" id="ProtNLM"/>
    </source>
</evidence>
<comment type="caution">
    <text evidence="2">The sequence shown here is derived from an EMBL/GenBank/DDBJ whole genome shotgun (WGS) entry which is preliminary data.</text>
</comment>
<dbReference type="RefSeq" id="WP_135616880.1">
    <property type="nucleotide sequence ID" value="NZ_RQFY01000012.1"/>
</dbReference>
<protein>
    <recommendedName>
        <fullName evidence="4">DUF4345 domain-containing protein</fullName>
    </recommendedName>
</protein>
<proteinExistence type="predicted"/>
<feature type="transmembrane region" description="Helical" evidence="1">
    <location>
        <begin position="69"/>
        <end position="90"/>
    </location>
</feature>
<evidence type="ECO:0000313" key="3">
    <source>
        <dbReference type="Proteomes" id="UP000297871"/>
    </source>
</evidence>
<sequence>MKQARFILTLDSSGALVVGAFIFLFSSFISTLNGWEESFTHMEGSANLIYGSYSGVLLLLFLKGNLTRVFVFILIIANSLWGLQCFAQAWRLQEEATYIGTSFLLLEGIYLLALAYLEARFVLPQCVSRSSSVS</sequence>
<keyword evidence="1" id="KW-0472">Membrane</keyword>
<dbReference type="Proteomes" id="UP000297871">
    <property type="component" value="Unassembled WGS sequence"/>
</dbReference>
<keyword evidence="3" id="KW-1185">Reference proteome</keyword>
<reference evidence="2" key="1">
    <citation type="journal article" date="2019" name="PLoS Negl. Trop. Dis.">
        <title>Revisiting the worldwide diversity of Leptospira species in the environment.</title>
        <authorList>
            <person name="Vincent A.T."/>
            <person name="Schiettekatte O."/>
            <person name="Bourhy P."/>
            <person name="Veyrier F.J."/>
            <person name="Picardeau M."/>
        </authorList>
    </citation>
    <scope>NUCLEOTIDE SEQUENCE [LARGE SCALE GENOMIC DNA]</scope>
    <source>
        <strain evidence="2">201800265</strain>
    </source>
</reference>
<dbReference type="EMBL" id="RQFY01000012">
    <property type="protein sequence ID" value="TGL28295.1"/>
    <property type="molecule type" value="Genomic_DNA"/>
</dbReference>
<keyword evidence="1" id="KW-1133">Transmembrane helix</keyword>
<dbReference type="AlphaFoldDB" id="A0A4R9J1P9"/>
<feature type="transmembrane region" description="Helical" evidence="1">
    <location>
        <begin position="96"/>
        <end position="117"/>
    </location>
</feature>
<gene>
    <name evidence="2" type="ORF">EHQ52_18680</name>
</gene>
<dbReference type="OrthoDB" id="331088at2"/>
<accession>A0A4R9J1P9</accession>
<keyword evidence="1" id="KW-0812">Transmembrane</keyword>
<evidence type="ECO:0000256" key="1">
    <source>
        <dbReference type="SAM" id="Phobius"/>
    </source>
</evidence>
<name>A0A4R9J1P9_9LEPT</name>
<feature type="transmembrane region" description="Helical" evidence="1">
    <location>
        <begin position="12"/>
        <end position="32"/>
    </location>
</feature>